<dbReference type="InterPro" id="IPR006119">
    <property type="entry name" value="Resolv_N"/>
</dbReference>
<feature type="domain" description="Resolvase/invertase-type recombinase catalytic" evidence="2">
    <location>
        <begin position="13"/>
        <end position="165"/>
    </location>
</feature>
<dbReference type="RefSeq" id="WP_349144113.1">
    <property type="nucleotide sequence ID" value="NZ_JBBMFC010000008.1"/>
</dbReference>
<evidence type="ECO:0000259" key="3">
    <source>
        <dbReference type="PROSITE" id="PS51737"/>
    </source>
</evidence>
<dbReference type="InterPro" id="IPR050639">
    <property type="entry name" value="SSR_resolvase"/>
</dbReference>
<dbReference type="PANTHER" id="PTHR30461">
    <property type="entry name" value="DNA-INVERTASE FROM LAMBDOID PROPHAGE"/>
    <property type="match status" value="1"/>
</dbReference>
<evidence type="ECO:0000313" key="5">
    <source>
        <dbReference type="Proteomes" id="UP001470288"/>
    </source>
</evidence>
<comment type="caution">
    <text evidence="4">The sequence shown here is derived from an EMBL/GenBank/DDBJ whole genome shotgun (WGS) entry which is preliminary data.</text>
</comment>
<evidence type="ECO:0000256" key="1">
    <source>
        <dbReference type="SAM" id="Coils"/>
    </source>
</evidence>
<protein>
    <submittedName>
        <fullName evidence="4">Recombinase family protein</fullName>
    </submittedName>
</protein>
<proteinExistence type="predicted"/>
<dbReference type="PANTHER" id="PTHR30461:SF23">
    <property type="entry name" value="DNA RECOMBINASE-RELATED"/>
    <property type="match status" value="1"/>
</dbReference>
<sequence>MYEDLSYTYGSGTYAIYLRKSRKDLDAEAMGEGETLSRHLDILKALAKRMELNVVKVYAEVVSGESIDARPQMQELLRDVETGIYDGVLVVEVERLARGDTSDQGRVAKTFKFSNTLIITPSKTYDPNNEFDEEYFEFGLFMSRREYKTIRRRLVAGSDASRREGKYTGNVPPYGYARKKLKKEKGWTLEIIPDQAQVVRMIFDWYRNGMQGIPVGYTAISDELNRLSISSPSGTRWTPNGIQGILRNPVYAGYIKSGYRKEVKKIVDGKLTRSRPLNNDYTLYPGRHESIISQETWDAVHNRMLKRVLPSSSSRVKPQQNPLAGLVCCSQCGRIMQRRPYQSGRTATLICPTKGCSTVASDLSMVEQRLLDALDQWLVSGTLPDPDHLPDNSDRLDLLRQAVSSCSEDLSEADRQLQKQYDLLEKGIYDEVTFFERSAIMKKRKSDLTSRLKDLQTELQTETERNEAVKNLLPTLQTIHDTYPKLTSAELKNRLLKEVIDHVEYSKSENGRWGHPDNFSLKIYPRVTPA</sequence>
<dbReference type="Proteomes" id="UP001470288">
    <property type="component" value="Unassembled WGS sequence"/>
</dbReference>
<dbReference type="Gene3D" id="3.90.1750.20">
    <property type="entry name" value="Putative Large Serine Recombinase, Chain B, Domain 2"/>
    <property type="match status" value="1"/>
</dbReference>
<dbReference type="SUPFAM" id="SSF53041">
    <property type="entry name" value="Resolvase-like"/>
    <property type="match status" value="1"/>
</dbReference>
<dbReference type="PROSITE" id="PS51736">
    <property type="entry name" value="RECOMBINASES_3"/>
    <property type="match status" value="1"/>
</dbReference>
<dbReference type="InterPro" id="IPR011109">
    <property type="entry name" value="DNA_bind_recombinase_dom"/>
</dbReference>
<gene>
    <name evidence="4" type="ORF">WMO62_05940</name>
</gene>
<organism evidence="4 5">
    <name type="scientific">Hominiventricola aquisgranensis</name>
    <dbReference type="NCBI Taxonomy" id="3133164"/>
    <lineage>
        <taxon>Bacteria</taxon>
        <taxon>Bacillati</taxon>
        <taxon>Bacillota</taxon>
        <taxon>Clostridia</taxon>
        <taxon>Lachnospirales</taxon>
        <taxon>Lachnospiraceae</taxon>
        <taxon>Hominiventricola</taxon>
    </lineage>
</organism>
<dbReference type="EMBL" id="JBBMFC010000008">
    <property type="protein sequence ID" value="MEQ2578388.1"/>
    <property type="molecule type" value="Genomic_DNA"/>
</dbReference>
<evidence type="ECO:0000259" key="2">
    <source>
        <dbReference type="PROSITE" id="PS51736"/>
    </source>
</evidence>
<dbReference type="SMART" id="SM00857">
    <property type="entry name" value="Resolvase"/>
    <property type="match status" value="1"/>
</dbReference>
<accession>A0ABV1HZM5</accession>
<keyword evidence="1" id="KW-0175">Coiled coil</keyword>
<dbReference type="InterPro" id="IPR038109">
    <property type="entry name" value="DNA_bind_recomb_sf"/>
</dbReference>
<dbReference type="PROSITE" id="PS51737">
    <property type="entry name" value="RECOMBINASE_DNA_BIND"/>
    <property type="match status" value="1"/>
</dbReference>
<dbReference type="InterPro" id="IPR036162">
    <property type="entry name" value="Resolvase-like_N_sf"/>
</dbReference>
<keyword evidence="5" id="KW-1185">Reference proteome</keyword>
<feature type="coiled-coil region" evidence="1">
    <location>
        <begin position="438"/>
        <end position="472"/>
    </location>
</feature>
<dbReference type="CDD" id="cd00338">
    <property type="entry name" value="Ser_Recombinase"/>
    <property type="match status" value="1"/>
</dbReference>
<dbReference type="Pfam" id="PF00239">
    <property type="entry name" value="Resolvase"/>
    <property type="match status" value="1"/>
</dbReference>
<dbReference type="Pfam" id="PF07508">
    <property type="entry name" value="Recombinase"/>
    <property type="match status" value="1"/>
</dbReference>
<name>A0ABV1HZM5_9FIRM</name>
<feature type="domain" description="Recombinase" evidence="3">
    <location>
        <begin position="173"/>
        <end position="311"/>
    </location>
</feature>
<reference evidence="4 5" key="1">
    <citation type="submission" date="2024-03" db="EMBL/GenBank/DDBJ databases">
        <title>Human intestinal bacterial collection.</title>
        <authorList>
            <person name="Pauvert C."/>
            <person name="Hitch T.C.A."/>
            <person name="Clavel T."/>
        </authorList>
    </citation>
    <scope>NUCLEOTIDE SEQUENCE [LARGE SCALE GENOMIC DNA]</scope>
    <source>
        <strain evidence="4 5">CLA-AA-H78B</strain>
    </source>
</reference>
<evidence type="ECO:0000313" key="4">
    <source>
        <dbReference type="EMBL" id="MEQ2578388.1"/>
    </source>
</evidence>
<dbReference type="Gene3D" id="3.40.50.1390">
    <property type="entry name" value="Resolvase, N-terminal catalytic domain"/>
    <property type="match status" value="1"/>
</dbReference>